<dbReference type="AlphaFoldDB" id="A0A6L5YQ81"/>
<sequence>MAQREYYEDIIPIIEGMLTKLYLADEIYKNQIINNSYQSLCNARKNLIMPVFQPLEQKIQNFLTDQYPAGSFEEEDRSEFYTANGERVRSKSEMLISDLLYRYDVPYRYEKPIELLDWNKVIICRPDFTIMNRRTGKIYIFEHLGRMDDANYVENNMHKLNLYEKNGYLIGKNLIITRETSKEPLNTAIVESYIQEFFL</sequence>
<accession>A0A6L5YQ81</accession>
<protein>
    <submittedName>
        <fullName evidence="1">Uncharacterized protein</fullName>
    </submittedName>
</protein>
<name>A0A6L5YQ81_9FIRM</name>
<gene>
    <name evidence="1" type="ORF">FYJ75_02225</name>
</gene>
<evidence type="ECO:0000313" key="2">
    <source>
        <dbReference type="Proteomes" id="UP000474024"/>
    </source>
</evidence>
<evidence type="ECO:0000313" key="1">
    <source>
        <dbReference type="EMBL" id="MST73851.1"/>
    </source>
</evidence>
<dbReference type="RefSeq" id="WP_154428395.1">
    <property type="nucleotide sequence ID" value="NZ_VUNI01000002.1"/>
</dbReference>
<comment type="caution">
    <text evidence="1">The sequence shown here is derived from an EMBL/GenBank/DDBJ whole genome shotgun (WGS) entry which is preliminary data.</text>
</comment>
<keyword evidence="2" id="KW-1185">Reference proteome</keyword>
<dbReference type="Proteomes" id="UP000474024">
    <property type="component" value="Unassembled WGS sequence"/>
</dbReference>
<proteinExistence type="predicted"/>
<reference evidence="1 2" key="1">
    <citation type="submission" date="2019-08" db="EMBL/GenBank/DDBJ databases">
        <title>In-depth cultivation of the pig gut microbiome towards novel bacterial diversity and tailored functional studies.</title>
        <authorList>
            <person name="Wylensek D."/>
            <person name="Hitch T.C.A."/>
            <person name="Clavel T."/>
        </authorList>
    </citation>
    <scope>NUCLEOTIDE SEQUENCE [LARGE SCALE GENOMIC DNA]</scope>
    <source>
        <strain evidence="1 2">MUC/MUC-530-WT-4D</strain>
    </source>
</reference>
<organism evidence="1 2">
    <name type="scientific">Roseburia porci</name>
    <dbReference type="NCBI Taxonomy" id="2605790"/>
    <lineage>
        <taxon>Bacteria</taxon>
        <taxon>Bacillati</taxon>
        <taxon>Bacillota</taxon>
        <taxon>Clostridia</taxon>
        <taxon>Lachnospirales</taxon>
        <taxon>Lachnospiraceae</taxon>
        <taxon>Roseburia</taxon>
    </lineage>
</organism>
<dbReference type="EMBL" id="VUNI01000002">
    <property type="protein sequence ID" value="MST73851.1"/>
    <property type="molecule type" value="Genomic_DNA"/>
</dbReference>